<sequence>MSYDMMDDNTSSIEIQLTNPGIISRLDQDIADYLSPFGYRLKTQTSKNVDGTALFTIPGLPAIKPVKTVHIYCHAEDLISSIGPLIRTYLRLSDGNLHPKKLRAVVDCKFVITCKDATKCINGEEAAAKRMAHHIHMIIRNSMGSALCLDFVVVLPFYSSENKRSLSVHAVRIAMNSNIDTNYPCVTLRERSLDEVFDCDCVDGTLYLHPKLFCWLSSSSLEACIESGMKRGAIVSGPIVIACIEKVANLHRILMLCYDYDKSALENCCFSEDTSCENDKYSELSLLLLNVVVAIPKEVVNNPGRTRKNTKATKALLQYYDEAIEHFHSAVFGDSKEQYTFYRPTIVNEDECIDTISALGKSNDTSKQTLLGIDLHRNALTLSGDYEEYKHVKNLQQHLQKEFNHTYYAMRELLKSRAIVFGYESTGIPECIQTYLNAWVQISSRSSLNVVASMAILFDAIFRK</sequence>
<organism evidence="1 2">
    <name type="scientific">Cyclotella atomus</name>
    <dbReference type="NCBI Taxonomy" id="382360"/>
    <lineage>
        <taxon>Eukaryota</taxon>
        <taxon>Sar</taxon>
        <taxon>Stramenopiles</taxon>
        <taxon>Ochrophyta</taxon>
        <taxon>Bacillariophyta</taxon>
        <taxon>Coscinodiscophyceae</taxon>
        <taxon>Thalassiosirophycidae</taxon>
        <taxon>Stephanodiscales</taxon>
        <taxon>Stephanodiscaceae</taxon>
        <taxon>Cyclotella</taxon>
    </lineage>
</organism>
<dbReference type="EMBL" id="JALLPJ020001124">
    <property type="protein sequence ID" value="KAL3775991.1"/>
    <property type="molecule type" value="Genomic_DNA"/>
</dbReference>
<dbReference type="Proteomes" id="UP001530400">
    <property type="component" value="Unassembled WGS sequence"/>
</dbReference>
<proteinExistence type="predicted"/>
<gene>
    <name evidence="1" type="ORF">ACHAWO_003956</name>
</gene>
<keyword evidence="2" id="KW-1185">Reference proteome</keyword>
<dbReference type="Gene3D" id="3.40.1280.10">
    <property type="match status" value="1"/>
</dbReference>
<name>A0ABD3NLL3_9STRA</name>
<evidence type="ECO:0000313" key="1">
    <source>
        <dbReference type="EMBL" id="KAL3775991.1"/>
    </source>
</evidence>
<dbReference type="InterPro" id="IPR029026">
    <property type="entry name" value="tRNA_m1G_MTases_N"/>
</dbReference>
<dbReference type="InterPro" id="IPR029028">
    <property type="entry name" value="Alpha/beta_knot_MTases"/>
</dbReference>
<reference evidence="1 2" key="1">
    <citation type="submission" date="2024-10" db="EMBL/GenBank/DDBJ databases">
        <title>Updated reference genomes for cyclostephanoid diatoms.</title>
        <authorList>
            <person name="Roberts W.R."/>
            <person name="Alverson A.J."/>
        </authorList>
    </citation>
    <scope>NUCLEOTIDE SEQUENCE [LARGE SCALE GENOMIC DNA]</scope>
    <source>
        <strain evidence="1 2">AJA010-31</strain>
    </source>
</reference>
<evidence type="ECO:0000313" key="2">
    <source>
        <dbReference type="Proteomes" id="UP001530400"/>
    </source>
</evidence>
<dbReference type="AlphaFoldDB" id="A0ABD3NLL3"/>
<comment type="caution">
    <text evidence="1">The sequence shown here is derived from an EMBL/GenBank/DDBJ whole genome shotgun (WGS) entry which is preliminary data.</text>
</comment>
<protein>
    <submittedName>
        <fullName evidence="1">Uncharacterized protein</fullName>
    </submittedName>
</protein>
<accession>A0ABD3NLL3</accession>
<dbReference type="SUPFAM" id="SSF75217">
    <property type="entry name" value="alpha/beta knot"/>
    <property type="match status" value="1"/>
</dbReference>